<feature type="non-terminal residue" evidence="2">
    <location>
        <position position="71"/>
    </location>
</feature>
<feature type="compositionally biased region" description="Low complexity" evidence="1">
    <location>
        <begin position="56"/>
        <end position="71"/>
    </location>
</feature>
<proteinExistence type="predicted"/>
<keyword evidence="3" id="KW-1185">Reference proteome</keyword>
<accession>A0AA38C6F0</accession>
<dbReference type="Proteomes" id="UP000824469">
    <property type="component" value="Unassembled WGS sequence"/>
</dbReference>
<comment type="caution">
    <text evidence="2">The sequence shown here is derived from an EMBL/GenBank/DDBJ whole genome shotgun (WGS) entry which is preliminary data.</text>
</comment>
<dbReference type="AlphaFoldDB" id="A0AA38C6F0"/>
<evidence type="ECO:0000256" key="1">
    <source>
        <dbReference type="SAM" id="MobiDB-lite"/>
    </source>
</evidence>
<evidence type="ECO:0000313" key="2">
    <source>
        <dbReference type="EMBL" id="KAH9290842.1"/>
    </source>
</evidence>
<sequence length="71" mass="7968">MDQIQKCFFLKAQLPEVIYALRRDNLATLDADKRFDISVEDDLIMSGKLRRDSSKSKASPYSTSSPGANVD</sequence>
<evidence type="ECO:0000313" key="3">
    <source>
        <dbReference type="Proteomes" id="UP000824469"/>
    </source>
</evidence>
<name>A0AA38C6F0_TAXCH</name>
<feature type="region of interest" description="Disordered" evidence="1">
    <location>
        <begin position="49"/>
        <end position="71"/>
    </location>
</feature>
<gene>
    <name evidence="2" type="ORF">KI387_034959</name>
</gene>
<dbReference type="EMBL" id="JAHRHJ020003813">
    <property type="protein sequence ID" value="KAH9290842.1"/>
    <property type="molecule type" value="Genomic_DNA"/>
</dbReference>
<organism evidence="2 3">
    <name type="scientific">Taxus chinensis</name>
    <name type="common">Chinese yew</name>
    <name type="synonym">Taxus wallichiana var. chinensis</name>
    <dbReference type="NCBI Taxonomy" id="29808"/>
    <lineage>
        <taxon>Eukaryota</taxon>
        <taxon>Viridiplantae</taxon>
        <taxon>Streptophyta</taxon>
        <taxon>Embryophyta</taxon>
        <taxon>Tracheophyta</taxon>
        <taxon>Spermatophyta</taxon>
        <taxon>Pinopsida</taxon>
        <taxon>Pinidae</taxon>
        <taxon>Conifers II</taxon>
        <taxon>Cupressales</taxon>
        <taxon>Taxaceae</taxon>
        <taxon>Taxus</taxon>
    </lineage>
</organism>
<reference evidence="2 3" key="1">
    <citation type="journal article" date="2021" name="Nat. Plants">
        <title>The Taxus genome provides insights into paclitaxel biosynthesis.</title>
        <authorList>
            <person name="Xiong X."/>
            <person name="Gou J."/>
            <person name="Liao Q."/>
            <person name="Li Y."/>
            <person name="Zhou Q."/>
            <person name="Bi G."/>
            <person name="Li C."/>
            <person name="Du R."/>
            <person name="Wang X."/>
            <person name="Sun T."/>
            <person name="Guo L."/>
            <person name="Liang H."/>
            <person name="Lu P."/>
            <person name="Wu Y."/>
            <person name="Zhang Z."/>
            <person name="Ro D.K."/>
            <person name="Shang Y."/>
            <person name="Huang S."/>
            <person name="Yan J."/>
        </authorList>
    </citation>
    <scope>NUCLEOTIDE SEQUENCE [LARGE SCALE GENOMIC DNA]</scope>
    <source>
        <strain evidence="2">Ta-2019</strain>
    </source>
</reference>
<protein>
    <submittedName>
        <fullName evidence="2">Uncharacterized protein</fullName>
    </submittedName>
</protein>